<dbReference type="Proteomes" id="UP000663862">
    <property type="component" value="Unassembled WGS sequence"/>
</dbReference>
<dbReference type="InterPro" id="IPR008906">
    <property type="entry name" value="HATC_C_dom"/>
</dbReference>
<protein>
    <recommendedName>
        <fullName evidence="2">HAT C-terminal dimerisation domain-containing protein</fullName>
    </recommendedName>
</protein>
<dbReference type="EMBL" id="CAJNYU010001860">
    <property type="protein sequence ID" value="CAF3474319.1"/>
    <property type="molecule type" value="Genomic_DNA"/>
</dbReference>
<dbReference type="AlphaFoldDB" id="A0A818FDB3"/>
<dbReference type="PANTHER" id="PTHR23272:SF184">
    <property type="entry name" value="OS03G0311250 PROTEIN"/>
    <property type="match status" value="1"/>
</dbReference>
<evidence type="ECO:0000259" key="2">
    <source>
        <dbReference type="Pfam" id="PF05699"/>
    </source>
</evidence>
<feature type="compositionally biased region" description="Acidic residues" evidence="1">
    <location>
        <begin position="20"/>
        <end position="44"/>
    </location>
</feature>
<accession>A0A818FDB3</accession>
<evidence type="ECO:0000313" key="3">
    <source>
        <dbReference type="EMBL" id="CAF3474319.1"/>
    </source>
</evidence>
<organism evidence="3 5">
    <name type="scientific">Rotaria socialis</name>
    <dbReference type="NCBI Taxonomy" id="392032"/>
    <lineage>
        <taxon>Eukaryota</taxon>
        <taxon>Metazoa</taxon>
        <taxon>Spiralia</taxon>
        <taxon>Gnathifera</taxon>
        <taxon>Rotifera</taxon>
        <taxon>Eurotatoria</taxon>
        <taxon>Bdelloidea</taxon>
        <taxon>Philodinida</taxon>
        <taxon>Philodinidae</taxon>
        <taxon>Rotaria</taxon>
    </lineage>
</organism>
<evidence type="ECO:0000313" key="5">
    <source>
        <dbReference type="Proteomes" id="UP000663869"/>
    </source>
</evidence>
<dbReference type="Pfam" id="PF05699">
    <property type="entry name" value="Dimer_Tnp_hAT"/>
    <property type="match status" value="1"/>
</dbReference>
<feature type="compositionally biased region" description="Polar residues" evidence="1">
    <location>
        <begin position="1"/>
        <end position="12"/>
    </location>
</feature>
<dbReference type="PANTHER" id="PTHR23272">
    <property type="entry name" value="BED FINGER-RELATED"/>
    <property type="match status" value="1"/>
</dbReference>
<sequence>MENAAATVQDSVNDSHDANNDEVCDDDVTDDDDSNGSDVTDDEITPSSHDGFNDDSDSYDDDSDLNDDEQQLLDREQQYDMHHMDLEQSAVLPNSKLFIFTLLKRIRRLVAMIHHSSIINAYVSEQIRLKQQEADQSIQNLNLKKVRFNNPVIDFAIRWSSTFKMVTRFIKLRSIINDIVHTPENIDGIKQKQRSKLCQLAFSHSDWNWLISLEYVLHPFEQSTCLLSGRSYQTLAIGKIVMNGLKHFLSTYKSDEPMVKFLKKQLLQKYEQHSEQTISYEAEEAITIASFLNPTTYFYLREDENFIETAKKLIVIKHKDQIMTSSHVTNSCSTRLLSKNDNNKPLRAIESFLVNCEASFSSNSSSTSANNTFTIQQEIGYYTSSIDKETDFESFWKINQQNLPGLTNLARYYCMMPATSVASESAFSVAGYIQRKTRSSLSPTTLRYLMLLRDYEISDFTSN</sequence>
<feature type="domain" description="HAT C-terminal dimerisation" evidence="2">
    <location>
        <begin position="389"/>
        <end position="454"/>
    </location>
</feature>
<name>A0A818FDB3_9BILA</name>
<evidence type="ECO:0000313" key="4">
    <source>
        <dbReference type="EMBL" id="CAF4532949.1"/>
    </source>
</evidence>
<feature type="compositionally biased region" description="Acidic residues" evidence="1">
    <location>
        <begin position="53"/>
        <end position="66"/>
    </location>
</feature>
<gene>
    <name evidence="3" type="ORF">FME351_LOCUS15054</name>
    <name evidence="4" type="ORF">TSG867_LOCUS23402</name>
</gene>
<reference evidence="3" key="1">
    <citation type="submission" date="2021-02" db="EMBL/GenBank/DDBJ databases">
        <authorList>
            <person name="Nowell W R."/>
        </authorList>
    </citation>
    <scope>NUCLEOTIDE SEQUENCE</scope>
</reference>
<evidence type="ECO:0000256" key="1">
    <source>
        <dbReference type="SAM" id="MobiDB-lite"/>
    </source>
</evidence>
<dbReference type="GO" id="GO:0046983">
    <property type="term" value="F:protein dimerization activity"/>
    <property type="evidence" value="ECO:0007669"/>
    <property type="project" value="InterPro"/>
</dbReference>
<dbReference type="EMBL" id="CAJOBQ010002009">
    <property type="protein sequence ID" value="CAF4532949.1"/>
    <property type="molecule type" value="Genomic_DNA"/>
</dbReference>
<dbReference type="SUPFAM" id="SSF53098">
    <property type="entry name" value="Ribonuclease H-like"/>
    <property type="match status" value="1"/>
</dbReference>
<proteinExistence type="predicted"/>
<dbReference type="InterPro" id="IPR012337">
    <property type="entry name" value="RNaseH-like_sf"/>
</dbReference>
<comment type="caution">
    <text evidence="3">The sequence shown here is derived from an EMBL/GenBank/DDBJ whole genome shotgun (WGS) entry which is preliminary data.</text>
</comment>
<dbReference type="Proteomes" id="UP000663869">
    <property type="component" value="Unassembled WGS sequence"/>
</dbReference>
<feature type="region of interest" description="Disordered" evidence="1">
    <location>
        <begin position="1"/>
        <end position="66"/>
    </location>
</feature>